<evidence type="ECO:0000313" key="5">
    <source>
        <dbReference type="EMBL" id="MXP24195.1"/>
    </source>
</evidence>
<dbReference type="PANTHER" id="PTHR11066">
    <property type="entry name" value="ACYL-COA THIOESTERASE"/>
    <property type="match status" value="1"/>
</dbReference>
<dbReference type="Proteomes" id="UP000475545">
    <property type="component" value="Unassembled WGS sequence"/>
</dbReference>
<dbReference type="AlphaFoldDB" id="A0A6L7GZB4"/>
<gene>
    <name evidence="5" type="ORF">GIY30_22955</name>
</gene>
<accession>A0A6L7GZB4</accession>
<dbReference type="PANTHER" id="PTHR11066:SF34">
    <property type="entry name" value="ACYL-COENZYME A THIOESTERASE 8"/>
    <property type="match status" value="1"/>
</dbReference>
<dbReference type="CDD" id="cd03445">
    <property type="entry name" value="Thioesterase_II_repeat2"/>
    <property type="match status" value="1"/>
</dbReference>
<dbReference type="Pfam" id="PF13622">
    <property type="entry name" value="4HBT_3"/>
    <property type="match status" value="1"/>
</dbReference>
<reference evidence="5 6" key="1">
    <citation type="submission" date="2019-11" db="EMBL/GenBank/DDBJ databases">
        <title>Gordonia sp. nov., a novel actinobacterium isolated from mangrove soil in Hainan.</title>
        <authorList>
            <person name="Huang X."/>
            <person name="Xie Y."/>
            <person name="Chu X."/>
            <person name="Xiao K."/>
        </authorList>
    </citation>
    <scope>NUCLEOTIDE SEQUENCE [LARGE SCALE GENOMIC DNA]</scope>
    <source>
        <strain evidence="5 6">HNM0687</strain>
    </source>
</reference>
<dbReference type="InterPro" id="IPR003703">
    <property type="entry name" value="Acyl_CoA_thio"/>
</dbReference>
<proteinExistence type="inferred from homology"/>
<keyword evidence="2" id="KW-0378">Hydrolase</keyword>
<evidence type="ECO:0000256" key="2">
    <source>
        <dbReference type="ARBA" id="ARBA00022801"/>
    </source>
</evidence>
<comment type="similarity">
    <text evidence="1">Belongs to the C/M/P thioester hydrolase family.</text>
</comment>
<dbReference type="Pfam" id="PF02551">
    <property type="entry name" value="Acyl_CoA_thio"/>
    <property type="match status" value="1"/>
</dbReference>
<evidence type="ECO:0000259" key="3">
    <source>
        <dbReference type="Pfam" id="PF02551"/>
    </source>
</evidence>
<dbReference type="SUPFAM" id="SSF54637">
    <property type="entry name" value="Thioesterase/thiol ester dehydrase-isomerase"/>
    <property type="match status" value="2"/>
</dbReference>
<comment type="caution">
    <text evidence="5">The sequence shown here is derived from an EMBL/GenBank/DDBJ whole genome shotgun (WGS) entry which is preliminary data.</text>
</comment>
<dbReference type="GO" id="GO:0009062">
    <property type="term" value="P:fatty acid catabolic process"/>
    <property type="evidence" value="ECO:0007669"/>
    <property type="project" value="TreeGrafter"/>
</dbReference>
<dbReference type="InterPro" id="IPR029069">
    <property type="entry name" value="HotDog_dom_sf"/>
</dbReference>
<dbReference type="RefSeq" id="WP_160904387.1">
    <property type="nucleotide sequence ID" value="NZ_CP102850.1"/>
</dbReference>
<dbReference type="EMBL" id="WMBR01000009">
    <property type="protein sequence ID" value="MXP24195.1"/>
    <property type="molecule type" value="Genomic_DNA"/>
</dbReference>
<dbReference type="GO" id="GO:0047617">
    <property type="term" value="F:fatty acyl-CoA hydrolase activity"/>
    <property type="evidence" value="ECO:0007669"/>
    <property type="project" value="InterPro"/>
</dbReference>
<protein>
    <submittedName>
        <fullName evidence="5">Acyl-CoA thioesterase II</fullName>
    </submittedName>
</protein>
<dbReference type="Gene3D" id="2.40.160.210">
    <property type="entry name" value="Acyl-CoA thioesterase, double hotdog domain"/>
    <property type="match status" value="1"/>
</dbReference>
<organism evidence="5 6">
    <name type="scientific">Gordonia mangrovi</name>
    <dbReference type="NCBI Taxonomy" id="2665643"/>
    <lineage>
        <taxon>Bacteria</taxon>
        <taxon>Bacillati</taxon>
        <taxon>Actinomycetota</taxon>
        <taxon>Actinomycetes</taxon>
        <taxon>Mycobacteriales</taxon>
        <taxon>Gordoniaceae</taxon>
        <taxon>Gordonia</taxon>
    </lineage>
</organism>
<feature type="domain" description="Acyl-CoA thioesterase-like N-terminal HotDog" evidence="4">
    <location>
        <begin position="31"/>
        <end position="107"/>
    </location>
</feature>
<name>A0A6L7GZB4_9ACTN</name>
<evidence type="ECO:0000313" key="6">
    <source>
        <dbReference type="Proteomes" id="UP000475545"/>
    </source>
</evidence>
<dbReference type="InterPro" id="IPR049449">
    <property type="entry name" value="TesB_ACOT8-like_N"/>
</dbReference>
<sequence length="283" mass="31561">MISDPRTLLGLLDLDPIAEDRFLGAQPSDASSHVFGGQIAAQALVAAGRTVEHKVPHSLHSYFLRAGDTGRPTEYSVRRVRDGGAFANRQVTAEQDGVVIFEAMMSFCVRRQGPDFHRPMPETTGPERLRRIEEVLEPYADEQDGWWVRPRAFDMRYVHAPPRLALDDPHPQKAENQIWMRSSSDFTSAPALNAALVTYLTDMTLLDTVMRVDRRTSRGPGKVASLDHSIWFQRPADFADWLLYDQISPGAADGRGLATGYIYNRSGDLVCIVMQEGYLGSKA</sequence>
<dbReference type="InterPro" id="IPR025652">
    <property type="entry name" value="TesB_C"/>
</dbReference>
<dbReference type="InterPro" id="IPR042171">
    <property type="entry name" value="Acyl-CoA_hotdog"/>
</dbReference>
<dbReference type="GO" id="GO:0006637">
    <property type="term" value="P:acyl-CoA metabolic process"/>
    <property type="evidence" value="ECO:0007669"/>
    <property type="project" value="InterPro"/>
</dbReference>
<feature type="domain" description="Acyl-CoA thioesterase 2 C-terminal" evidence="3">
    <location>
        <begin position="174"/>
        <end position="278"/>
    </location>
</feature>
<dbReference type="CDD" id="cd03444">
    <property type="entry name" value="Thioesterase_II_repeat1"/>
    <property type="match status" value="1"/>
</dbReference>
<evidence type="ECO:0000259" key="4">
    <source>
        <dbReference type="Pfam" id="PF13622"/>
    </source>
</evidence>
<keyword evidence="6" id="KW-1185">Reference proteome</keyword>
<evidence type="ECO:0000256" key="1">
    <source>
        <dbReference type="ARBA" id="ARBA00006538"/>
    </source>
</evidence>